<feature type="region of interest" description="Disordered" evidence="6">
    <location>
        <begin position="95"/>
        <end position="120"/>
    </location>
</feature>
<gene>
    <name evidence="7" type="ORF">AWRI3580_g1319</name>
</gene>
<dbReference type="OrthoDB" id="10262653at2759"/>
<dbReference type="Gene3D" id="3.30.1740.20">
    <property type="entry name" value="Ribosomal protein S26e"/>
    <property type="match status" value="1"/>
</dbReference>
<keyword evidence="2 5" id="KW-0689">Ribosomal protein</keyword>
<dbReference type="PANTHER" id="PTHR12538">
    <property type="entry name" value="40S RIBOSOMAL PROTEIN S26"/>
    <property type="match status" value="1"/>
</dbReference>
<keyword evidence="3 5" id="KW-0687">Ribonucleoprotein</keyword>
<evidence type="ECO:0000256" key="6">
    <source>
        <dbReference type="SAM" id="MobiDB-lite"/>
    </source>
</evidence>
<name>A0A1E5RU30_HANUV</name>
<dbReference type="GO" id="GO:0006412">
    <property type="term" value="P:translation"/>
    <property type="evidence" value="ECO:0007669"/>
    <property type="project" value="InterPro"/>
</dbReference>
<evidence type="ECO:0000313" key="8">
    <source>
        <dbReference type="Proteomes" id="UP000095358"/>
    </source>
</evidence>
<evidence type="ECO:0000256" key="4">
    <source>
        <dbReference type="ARBA" id="ARBA00065030"/>
    </source>
</evidence>
<protein>
    <recommendedName>
        <fullName evidence="5">40S ribosomal protein S26</fullName>
    </recommendedName>
</protein>
<sequence>MPKKRASNGRNKKGRGHVKPVRCMNCSKSVPKDKAIKRVQVKNIVENAAIRDLSEASVYNEYALPRVYVKNHYCVSCAIHARIVRVRSRVNRKIRAPPRRQRFNKAADKVSPEGAAAAAL</sequence>
<keyword evidence="8" id="KW-1185">Reference proteome</keyword>
<dbReference type="STRING" id="29833.A0A1E5RU30"/>
<dbReference type="PANTHER" id="PTHR12538:SF0">
    <property type="entry name" value="40S RIBOSOMAL PROTEIN S26"/>
    <property type="match status" value="1"/>
</dbReference>
<comment type="caution">
    <text evidence="7">The sequence shown here is derived from an EMBL/GenBank/DDBJ whole genome shotgun (WGS) entry which is preliminary data.</text>
</comment>
<reference evidence="8" key="1">
    <citation type="journal article" date="2016" name="Genome Announc.">
        <title>Genome sequences of three species of Hanseniaspora isolated from spontaneous wine fermentations.</title>
        <authorList>
            <person name="Sternes P.R."/>
            <person name="Lee D."/>
            <person name="Kutyna D.R."/>
            <person name="Borneman A.R."/>
        </authorList>
    </citation>
    <scope>NUCLEOTIDE SEQUENCE [LARGE SCALE GENOMIC DNA]</scope>
    <source>
        <strain evidence="8">AWRI3580</strain>
    </source>
</reference>
<evidence type="ECO:0000256" key="3">
    <source>
        <dbReference type="ARBA" id="ARBA00023274"/>
    </source>
</evidence>
<dbReference type="GO" id="GO:0003735">
    <property type="term" value="F:structural constituent of ribosome"/>
    <property type="evidence" value="ECO:0007669"/>
    <property type="project" value="InterPro"/>
</dbReference>
<dbReference type="Pfam" id="PF01283">
    <property type="entry name" value="Ribosomal_S26e"/>
    <property type="match status" value="1"/>
</dbReference>
<dbReference type="EMBL" id="LPNN01000003">
    <property type="protein sequence ID" value="OEJ90374.1"/>
    <property type="molecule type" value="Genomic_DNA"/>
</dbReference>
<evidence type="ECO:0000313" key="7">
    <source>
        <dbReference type="EMBL" id="OEJ90374.1"/>
    </source>
</evidence>
<proteinExistence type="inferred from homology"/>
<organism evidence="7 8">
    <name type="scientific">Hanseniaspora uvarum</name>
    <name type="common">Yeast</name>
    <name type="synonym">Kloeckera apiculata</name>
    <dbReference type="NCBI Taxonomy" id="29833"/>
    <lineage>
        <taxon>Eukaryota</taxon>
        <taxon>Fungi</taxon>
        <taxon>Dikarya</taxon>
        <taxon>Ascomycota</taxon>
        <taxon>Saccharomycotina</taxon>
        <taxon>Saccharomycetes</taxon>
        <taxon>Saccharomycodales</taxon>
        <taxon>Saccharomycodaceae</taxon>
        <taxon>Hanseniaspora</taxon>
    </lineage>
</organism>
<dbReference type="FunFam" id="3.30.1740.20:FF:000001">
    <property type="entry name" value="40S ribosomal protein S26"/>
    <property type="match status" value="1"/>
</dbReference>
<dbReference type="VEuPathDB" id="FungiDB:AWRI3580_g1319"/>
<dbReference type="Proteomes" id="UP000095358">
    <property type="component" value="Unassembled WGS sequence"/>
</dbReference>
<dbReference type="GO" id="GO:0022627">
    <property type="term" value="C:cytosolic small ribosomal subunit"/>
    <property type="evidence" value="ECO:0007669"/>
    <property type="project" value="TreeGrafter"/>
</dbReference>
<dbReference type="InterPro" id="IPR000892">
    <property type="entry name" value="Ribosomal_eS26"/>
</dbReference>
<evidence type="ECO:0000256" key="2">
    <source>
        <dbReference type="ARBA" id="ARBA00022980"/>
    </source>
</evidence>
<comment type="similarity">
    <text evidence="1 5">Belongs to the eukaryotic ribosomal protein eS26 family.</text>
</comment>
<dbReference type="InterPro" id="IPR038551">
    <property type="entry name" value="Ribosomal_eS26_sf"/>
</dbReference>
<dbReference type="PROSITE" id="PS00733">
    <property type="entry name" value="RIBOSOMAL_S26E"/>
    <property type="match status" value="1"/>
</dbReference>
<dbReference type="AlphaFoldDB" id="A0A1E5RU30"/>
<dbReference type="InterPro" id="IPR047864">
    <property type="entry name" value="Ribosomal_eS26_CS"/>
</dbReference>
<dbReference type="GO" id="GO:0003729">
    <property type="term" value="F:mRNA binding"/>
    <property type="evidence" value="ECO:0007669"/>
    <property type="project" value="TreeGrafter"/>
</dbReference>
<comment type="subunit">
    <text evidence="4">Component of the small ribosomal subunit (SSU). Mature yeast ribosomes consist of a small (40S) and a large (60S) subunit. The 40S small subunit contains 1 molecule of ribosomal RNA (18S rRNA) and 33 different proteins (encoded by 57 genes). The large 60S subunit contains 3 rRNA molecules (25S, 5.8S and 5S rRNA) and 46 different proteins (encoded by 81 genes). eS26 interacts with eS1 forming part of the mRNA exit tunnel. eS26 interacts with TSR2.</text>
</comment>
<accession>A0A1E5RU30</accession>
<evidence type="ECO:0000256" key="1">
    <source>
        <dbReference type="ARBA" id="ARBA00008596"/>
    </source>
</evidence>
<evidence type="ECO:0000256" key="5">
    <source>
        <dbReference type="RuleBase" id="RU363128"/>
    </source>
</evidence>